<comment type="similarity">
    <text evidence="2 7">Belongs to the aspartate/ornithine carbamoyltransferase superfamily. ATCase family.</text>
</comment>
<dbReference type="HAMAP" id="MF_00001">
    <property type="entry name" value="Asp_carb_tr"/>
    <property type="match status" value="1"/>
</dbReference>
<protein>
    <recommendedName>
        <fullName evidence="7">Aspartate carbamoyltransferase</fullName>
        <ecNumber evidence="7">2.1.3.2</ecNumber>
    </recommendedName>
    <alternativeName>
        <fullName evidence="7">Aspartate transcarbamylase</fullName>
        <shortName evidence="7">ATCase</shortName>
    </alternativeName>
</protein>
<dbReference type="SUPFAM" id="SSF53671">
    <property type="entry name" value="Aspartate/ornithine carbamoyltransferase"/>
    <property type="match status" value="1"/>
</dbReference>
<proteinExistence type="inferred from homology"/>
<gene>
    <name evidence="7" type="primary">pyrB</name>
    <name evidence="11" type="ORF">C8D93_108206</name>
</gene>
<accession>A0A318E4V1</accession>
<dbReference type="OrthoDB" id="9774690at2"/>
<name>A0A318E4V1_9GAMM</name>
<comment type="caution">
    <text evidence="11">The sequence shown here is derived from an EMBL/GenBank/DDBJ whole genome shotgun (WGS) entry which is preliminary data.</text>
</comment>
<feature type="compositionally biased region" description="Low complexity" evidence="8">
    <location>
        <begin position="351"/>
        <end position="360"/>
    </location>
</feature>
<comment type="subunit">
    <text evidence="7">Heterododecamer (2C3:3R2) of six catalytic PyrB chains organized as two trimers (C3), and six regulatory PyrI chains organized as three dimers (R2).</text>
</comment>
<feature type="compositionally biased region" description="Low complexity" evidence="8">
    <location>
        <begin position="334"/>
        <end position="343"/>
    </location>
</feature>
<dbReference type="GO" id="GO:0016597">
    <property type="term" value="F:amino acid binding"/>
    <property type="evidence" value="ECO:0007669"/>
    <property type="project" value="InterPro"/>
</dbReference>
<dbReference type="UniPathway" id="UPA00070">
    <property type="reaction ID" value="UER00116"/>
</dbReference>
<dbReference type="GO" id="GO:0006207">
    <property type="term" value="P:'de novo' pyrimidine nucleobase biosynthetic process"/>
    <property type="evidence" value="ECO:0007669"/>
    <property type="project" value="InterPro"/>
</dbReference>
<evidence type="ECO:0000259" key="10">
    <source>
        <dbReference type="Pfam" id="PF02729"/>
    </source>
</evidence>
<dbReference type="Pfam" id="PF00185">
    <property type="entry name" value="OTCace"/>
    <property type="match status" value="1"/>
</dbReference>
<keyword evidence="12" id="KW-1185">Reference proteome</keyword>
<feature type="binding site" evidence="7">
    <location>
        <position position="94"/>
    </location>
    <ligand>
        <name>L-aspartate</name>
        <dbReference type="ChEBI" id="CHEBI:29991"/>
    </ligand>
</feature>
<dbReference type="PROSITE" id="PS00097">
    <property type="entry name" value="CARBAMOYLTRANSFERASE"/>
    <property type="match status" value="1"/>
</dbReference>
<dbReference type="GO" id="GO:0005829">
    <property type="term" value="C:cytosol"/>
    <property type="evidence" value="ECO:0007669"/>
    <property type="project" value="TreeGrafter"/>
</dbReference>
<dbReference type="Gene3D" id="3.40.50.1370">
    <property type="entry name" value="Aspartate/ornithine carbamoyltransferase"/>
    <property type="match status" value="2"/>
</dbReference>
<dbReference type="PANTHER" id="PTHR45753:SF6">
    <property type="entry name" value="ASPARTATE CARBAMOYLTRANSFERASE"/>
    <property type="match status" value="1"/>
</dbReference>
<evidence type="ECO:0000256" key="5">
    <source>
        <dbReference type="ARBA" id="ARBA00043884"/>
    </source>
</evidence>
<feature type="region of interest" description="Disordered" evidence="8">
    <location>
        <begin position="324"/>
        <end position="360"/>
    </location>
</feature>
<feature type="binding site" evidence="7">
    <location>
        <position position="67"/>
    </location>
    <ligand>
        <name>carbamoyl phosphate</name>
        <dbReference type="ChEBI" id="CHEBI:58228"/>
    </ligand>
</feature>
<feature type="binding site" evidence="7">
    <location>
        <position position="186"/>
    </location>
    <ligand>
        <name>L-aspartate</name>
        <dbReference type="ChEBI" id="CHEBI:29991"/>
    </ligand>
</feature>
<evidence type="ECO:0000256" key="2">
    <source>
        <dbReference type="ARBA" id="ARBA00008896"/>
    </source>
</evidence>
<feature type="binding site" evidence="7">
    <location>
        <position position="146"/>
    </location>
    <ligand>
        <name>carbamoyl phosphate</name>
        <dbReference type="ChEBI" id="CHEBI:58228"/>
    </ligand>
</feature>
<dbReference type="FunFam" id="3.40.50.1370:FF:000007">
    <property type="entry name" value="Aspartate carbamoyltransferase"/>
    <property type="match status" value="1"/>
</dbReference>
<dbReference type="GO" id="GO:0004070">
    <property type="term" value="F:aspartate carbamoyltransferase activity"/>
    <property type="evidence" value="ECO:0007669"/>
    <property type="project" value="UniProtKB-UniRule"/>
</dbReference>
<dbReference type="GO" id="GO:0006520">
    <property type="term" value="P:amino acid metabolic process"/>
    <property type="evidence" value="ECO:0007669"/>
    <property type="project" value="InterPro"/>
</dbReference>
<dbReference type="PRINTS" id="PR00100">
    <property type="entry name" value="AOTCASE"/>
</dbReference>
<dbReference type="PRINTS" id="PR00101">
    <property type="entry name" value="ATCASE"/>
</dbReference>
<feature type="binding site" evidence="7">
    <location>
        <position position="149"/>
    </location>
    <ligand>
        <name>carbamoyl phosphate</name>
        <dbReference type="ChEBI" id="CHEBI:58228"/>
    </ligand>
</feature>
<feature type="domain" description="Aspartate/ornithine carbamoyltransferase carbamoyl-P binding" evidence="10">
    <location>
        <begin position="14"/>
        <end position="158"/>
    </location>
</feature>
<keyword evidence="4 7" id="KW-0665">Pyrimidine biosynthesis</keyword>
<dbReference type="InterPro" id="IPR006131">
    <property type="entry name" value="Asp_carbamoyltransf_Asp/Orn-bd"/>
</dbReference>
<evidence type="ECO:0000259" key="9">
    <source>
        <dbReference type="Pfam" id="PF00185"/>
    </source>
</evidence>
<dbReference type="AlphaFoldDB" id="A0A318E4V1"/>
<comment type="pathway">
    <text evidence="1 7">Pyrimidine metabolism; UMP biosynthesis via de novo pathway; (S)-dihydroorotate from bicarbonate: step 2/3.</text>
</comment>
<feature type="domain" description="Aspartate/ornithine carbamoyltransferase Asp/Orn-binding" evidence="9">
    <location>
        <begin position="173"/>
        <end position="319"/>
    </location>
</feature>
<evidence type="ECO:0000256" key="3">
    <source>
        <dbReference type="ARBA" id="ARBA00022679"/>
    </source>
</evidence>
<dbReference type="NCBIfam" id="NF002032">
    <property type="entry name" value="PRK00856.1"/>
    <property type="match status" value="1"/>
</dbReference>
<dbReference type="EC" id="2.1.3.2" evidence="7"/>
<evidence type="ECO:0000256" key="6">
    <source>
        <dbReference type="ARBA" id="ARBA00048859"/>
    </source>
</evidence>
<dbReference type="Proteomes" id="UP000248330">
    <property type="component" value="Unassembled WGS sequence"/>
</dbReference>
<evidence type="ECO:0000313" key="12">
    <source>
        <dbReference type="Proteomes" id="UP000248330"/>
    </source>
</evidence>
<organism evidence="11 12">
    <name type="scientific">Sinimarinibacterium flocculans</name>
    <dbReference type="NCBI Taxonomy" id="985250"/>
    <lineage>
        <taxon>Bacteria</taxon>
        <taxon>Pseudomonadati</taxon>
        <taxon>Pseudomonadota</taxon>
        <taxon>Gammaproteobacteria</taxon>
        <taxon>Nevskiales</taxon>
        <taxon>Nevskiaceae</taxon>
        <taxon>Sinimarinibacterium</taxon>
    </lineage>
</organism>
<sequence>MSPQLQLDSHGRLRHLLTLEGLDAALLTEILDTADGIERSLRGPDKKLATLRGRTIVNLFFEPSTRTRTTFELAAKRLSADVLNLQMAASSTSKGETLFDTLKTLEAMQADMFVVRHEASGAAHFFAEHAAPDVAILNAGDGRHAHPTQGLLDLLTIRRYKSGAGSGGNCFSGLRVAIVGDVLHSRVARSDIHGLRALGTRDIRVVAPPTLVPAGIEQMGVRVCHRIEDGLDGVDVVILLRLQKERMLGAYLPSSGEFHRDFGLTRQRLGAMRRDAIVMHPGPINRGVEVEGEVAYGPQSVILQQVSHGIAVRMAVMSMILGRGGRGRSPVASRPAGRAAKNGRAGGRSGSGTSRQGRRA</sequence>
<feature type="binding site" evidence="7">
    <location>
        <position position="283"/>
    </location>
    <ligand>
        <name>carbamoyl phosphate</name>
        <dbReference type="ChEBI" id="CHEBI:58228"/>
    </ligand>
</feature>
<dbReference type="InterPro" id="IPR006132">
    <property type="entry name" value="Asp/Orn_carbamoyltranf_P-bd"/>
</dbReference>
<comment type="function">
    <text evidence="5 7">Catalyzes the condensation of carbamoyl phosphate and aspartate to form carbamoyl aspartate and inorganic phosphate, the committed step in the de novo pyrimidine nucleotide biosynthesis pathway.</text>
</comment>
<dbReference type="NCBIfam" id="TIGR00670">
    <property type="entry name" value="asp_carb_tr"/>
    <property type="match status" value="1"/>
</dbReference>
<dbReference type="EMBL" id="QICN01000008">
    <property type="protein sequence ID" value="PXV66231.1"/>
    <property type="molecule type" value="Genomic_DNA"/>
</dbReference>
<dbReference type="InterPro" id="IPR006130">
    <property type="entry name" value="Asp/Orn_carbamoylTrfase"/>
</dbReference>
<dbReference type="InterPro" id="IPR002082">
    <property type="entry name" value="Asp_carbamoyltransf"/>
</dbReference>
<feature type="binding site" evidence="7">
    <location>
        <position position="116"/>
    </location>
    <ligand>
        <name>carbamoyl phosphate</name>
        <dbReference type="ChEBI" id="CHEBI:58228"/>
    </ligand>
</feature>
<comment type="catalytic activity">
    <reaction evidence="6 7">
        <text>carbamoyl phosphate + L-aspartate = N-carbamoyl-L-aspartate + phosphate + H(+)</text>
        <dbReference type="Rhea" id="RHEA:20013"/>
        <dbReference type="ChEBI" id="CHEBI:15378"/>
        <dbReference type="ChEBI" id="CHEBI:29991"/>
        <dbReference type="ChEBI" id="CHEBI:32814"/>
        <dbReference type="ChEBI" id="CHEBI:43474"/>
        <dbReference type="ChEBI" id="CHEBI:58228"/>
        <dbReference type="EC" id="2.1.3.2"/>
    </reaction>
</comment>
<evidence type="ECO:0000256" key="8">
    <source>
        <dbReference type="SAM" id="MobiDB-lite"/>
    </source>
</evidence>
<dbReference type="Pfam" id="PF02729">
    <property type="entry name" value="OTCace_N"/>
    <property type="match status" value="1"/>
</dbReference>
<evidence type="ECO:0000313" key="11">
    <source>
        <dbReference type="EMBL" id="PXV66231.1"/>
    </source>
</evidence>
<evidence type="ECO:0000256" key="7">
    <source>
        <dbReference type="HAMAP-Rule" id="MF_00001"/>
    </source>
</evidence>
<keyword evidence="3 7" id="KW-0808">Transferase</keyword>
<evidence type="ECO:0000256" key="1">
    <source>
        <dbReference type="ARBA" id="ARBA00004852"/>
    </source>
</evidence>
<feature type="binding site" evidence="7">
    <location>
        <position position="66"/>
    </location>
    <ligand>
        <name>carbamoyl phosphate</name>
        <dbReference type="ChEBI" id="CHEBI:58228"/>
    </ligand>
</feature>
<dbReference type="PANTHER" id="PTHR45753">
    <property type="entry name" value="ORNITHINE CARBAMOYLTRANSFERASE, MITOCHONDRIAL"/>
    <property type="match status" value="1"/>
</dbReference>
<evidence type="ECO:0000256" key="4">
    <source>
        <dbReference type="ARBA" id="ARBA00022975"/>
    </source>
</evidence>
<dbReference type="GO" id="GO:0044205">
    <property type="term" value="P:'de novo' UMP biosynthetic process"/>
    <property type="evidence" value="ECO:0007669"/>
    <property type="project" value="UniProtKB-UniRule"/>
</dbReference>
<feature type="binding site" evidence="7">
    <location>
        <position position="241"/>
    </location>
    <ligand>
        <name>L-aspartate</name>
        <dbReference type="ChEBI" id="CHEBI:29991"/>
    </ligand>
</feature>
<reference evidence="11 12" key="1">
    <citation type="submission" date="2018-04" db="EMBL/GenBank/DDBJ databases">
        <title>Genomic Encyclopedia of Type Strains, Phase IV (KMG-IV): sequencing the most valuable type-strain genomes for metagenomic binning, comparative biology and taxonomic classification.</title>
        <authorList>
            <person name="Goeker M."/>
        </authorList>
    </citation>
    <scope>NUCLEOTIDE SEQUENCE [LARGE SCALE GENOMIC DNA]</scope>
    <source>
        <strain evidence="11 12">DSM 104150</strain>
    </source>
</reference>
<feature type="binding site" evidence="7">
    <location>
        <position position="282"/>
    </location>
    <ligand>
        <name>carbamoyl phosphate</name>
        <dbReference type="ChEBI" id="CHEBI:58228"/>
    </ligand>
</feature>
<dbReference type="InterPro" id="IPR036901">
    <property type="entry name" value="Asp/Orn_carbamoylTrfase_sf"/>
</dbReference>